<dbReference type="EMBL" id="CP002098">
    <property type="protein sequence ID" value="ADM28520.1"/>
    <property type="molecule type" value="Genomic_DNA"/>
</dbReference>
<reference evidence="1 2" key="1">
    <citation type="journal article" date="2010" name="Stand. Genomic Sci.">
        <title>Complete genome sequence of Ignisphaera aggregans type strain (AQ1.S1).</title>
        <authorList>
            <person name="Goker M."/>
            <person name="Held B."/>
            <person name="Lapidus A."/>
            <person name="Nolan M."/>
            <person name="Spring S."/>
            <person name="Yasawong M."/>
            <person name="Lucas S."/>
            <person name="Glavina Del Rio T."/>
            <person name="Tice H."/>
            <person name="Cheng J.F."/>
            <person name="Goodwin L."/>
            <person name="Tapia R."/>
            <person name="Pitluck S."/>
            <person name="Liolios K."/>
            <person name="Ivanova N."/>
            <person name="Mavromatis K."/>
            <person name="Mikhailova N."/>
            <person name="Pati A."/>
            <person name="Chen A."/>
            <person name="Palaniappan K."/>
            <person name="Brambilla E."/>
            <person name="Land M."/>
            <person name="Hauser L."/>
            <person name="Chang Y.J."/>
            <person name="Jeffries C.D."/>
            <person name="Brettin T."/>
            <person name="Detter J.C."/>
            <person name="Han C."/>
            <person name="Rohde M."/>
            <person name="Sikorski J."/>
            <person name="Woyke T."/>
            <person name="Bristow J."/>
            <person name="Eisen J.A."/>
            <person name="Markowitz V."/>
            <person name="Hugenholtz P."/>
            <person name="Kyrpides N.C."/>
            <person name="Klenk H.P."/>
        </authorList>
    </citation>
    <scope>NUCLEOTIDE SEQUENCE [LARGE SCALE GENOMIC DNA]</scope>
    <source>
        <strain evidence="2">DSM 17230 / JCM 13409 / AQ1.S1</strain>
    </source>
</reference>
<evidence type="ECO:0000313" key="1">
    <source>
        <dbReference type="EMBL" id="ADM28520.1"/>
    </source>
</evidence>
<dbReference type="InterPro" id="IPR001969">
    <property type="entry name" value="Aspartic_peptidase_AS"/>
</dbReference>
<dbReference type="BioCyc" id="IAGG583356:GHAH-1710-MONOMER"/>
<dbReference type="GO" id="GO:0006508">
    <property type="term" value="P:proteolysis"/>
    <property type="evidence" value="ECO:0007669"/>
    <property type="project" value="InterPro"/>
</dbReference>
<evidence type="ECO:0008006" key="3">
    <source>
        <dbReference type="Google" id="ProtNLM"/>
    </source>
</evidence>
<gene>
    <name evidence="1" type="ordered locus">Igag_1723</name>
</gene>
<dbReference type="PROSITE" id="PS00141">
    <property type="entry name" value="ASP_PROTEASE"/>
    <property type="match status" value="1"/>
</dbReference>
<name>E0SS63_IGNAA</name>
<dbReference type="Pfam" id="PF13650">
    <property type="entry name" value="Asp_protease_2"/>
    <property type="match status" value="1"/>
</dbReference>
<dbReference type="KEGG" id="iag:Igag_1723"/>
<dbReference type="STRING" id="583356.Igag_1723"/>
<dbReference type="Gene3D" id="2.40.70.10">
    <property type="entry name" value="Acid Proteases"/>
    <property type="match status" value="1"/>
</dbReference>
<protein>
    <recommendedName>
        <fullName evidence="3">Aspartyl protease</fullName>
    </recommendedName>
</protein>
<proteinExistence type="predicted"/>
<dbReference type="SUPFAM" id="SSF50630">
    <property type="entry name" value="Acid proteases"/>
    <property type="match status" value="1"/>
</dbReference>
<dbReference type="AlphaFoldDB" id="E0SS63"/>
<dbReference type="HOGENOM" id="CLU_2985654_0_0_2"/>
<sequence length="57" mass="6261">MAIVKAKILIKGFRGFAEETALVDTGSTYTLIDRSLAEEIDVKVVDKKVKLVVADDH</sequence>
<keyword evidence="2" id="KW-1185">Reference proteome</keyword>
<organism evidence="1 2">
    <name type="scientific">Ignisphaera aggregans (strain DSM 17230 / JCM 13409 / AQ1.S1)</name>
    <dbReference type="NCBI Taxonomy" id="583356"/>
    <lineage>
        <taxon>Archaea</taxon>
        <taxon>Thermoproteota</taxon>
        <taxon>Thermoprotei</taxon>
        <taxon>Desulfurococcales</taxon>
        <taxon>Desulfurococcaceae</taxon>
        <taxon>Ignisphaera</taxon>
    </lineage>
</organism>
<evidence type="ECO:0000313" key="2">
    <source>
        <dbReference type="Proteomes" id="UP000001304"/>
    </source>
</evidence>
<dbReference type="Proteomes" id="UP000001304">
    <property type="component" value="Chromosome"/>
</dbReference>
<dbReference type="InterPro" id="IPR021109">
    <property type="entry name" value="Peptidase_aspartic_dom_sf"/>
</dbReference>
<accession>E0SS63</accession>
<dbReference type="GO" id="GO:0004190">
    <property type="term" value="F:aspartic-type endopeptidase activity"/>
    <property type="evidence" value="ECO:0007669"/>
    <property type="project" value="InterPro"/>
</dbReference>